<proteinExistence type="predicted"/>
<organism evidence="3 4">
    <name type="scientific">Campylobacter jejuni</name>
    <dbReference type="NCBI Taxonomy" id="197"/>
    <lineage>
        <taxon>Bacteria</taxon>
        <taxon>Pseudomonadati</taxon>
        <taxon>Campylobacterota</taxon>
        <taxon>Epsilonproteobacteria</taxon>
        <taxon>Campylobacterales</taxon>
        <taxon>Campylobacteraceae</taxon>
        <taxon>Campylobacter</taxon>
    </lineage>
</organism>
<comment type="caution">
    <text evidence="3">The sequence shown here is derived from an EMBL/GenBank/DDBJ whole genome shotgun (WGS) entry which is preliminary data.</text>
</comment>
<evidence type="ECO:0000313" key="3">
    <source>
        <dbReference type="EMBL" id="RTJ98746.1"/>
    </source>
</evidence>
<dbReference type="Proteomes" id="UP000286791">
    <property type="component" value="Unassembled WGS sequence"/>
</dbReference>
<evidence type="ECO:0008006" key="5">
    <source>
        <dbReference type="Google" id="ProtNLM"/>
    </source>
</evidence>
<dbReference type="EMBL" id="PRCE01000007">
    <property type="protein sequence ID" value="RTJ98746.1"/>
    <property type="molecule type" value="Genomic_DNA"/>
</dbReference>
<sequence length="450" mass="50180">MKKILFIGSLVMASLLYAQGSQPVEIIEPEQTEQTPVTKPKTENLSNLMNKASKALKRKNPEAVVYTAKASIDVGPDDSQYYDYLATAYSEAVLKLKANMVLSKAGIIAVKETLSYFHKTIPDDKLNQEMQKKADVELKKLQEKQADADKIFDFIGKLISEFAQKLPPEKQDSKFVAELEDKIFENTYNQGFTKTAMDEITGLIPYETFIVNDEDGYQVGVLAYTTPNSLQLARDLKQGHQSKPTDKKEQCKNPDDIADAMDDDALLSHLGIKYFFNENCRPAILAYGMSSFIKEEGMNADYQEEEEERAKGRADAFISSFLSSSVSANIKDSSTKEKIKKAMIKAVAQGDTTNYNTKKTGPQTSLIKEMSKDFSADSSMSLLGIEDARIWSVDKGDYRVVGAIRYYSMDSIEAANKRFDPNYGATPKSSTPKKVIPSVKHSSNLDVDDF</sequence>
<feature type="region of interest" description="Disordered" evidence="1">
    <location>
        <begin position="418"/>
        <end position="450"/>
    </location>
</feature>
<gene>
    <name evidence="3" type="ORF">C3H48_02225</name>
</gene>
<reference evidence="3 4" key="1">
    <citation type="journal article" date="2019" name="Appl. Environ. Microbiol.">
        <title>Population genetics and characterization of Campylobacter jejuni isolates in western jackdaws and game birds in Finland.</title>
        <authorList>
            <person name="Kovanen S."/>
            <person name="Rossi M."/>
            <person name="Pohja-Mykra M."/>
            <person name="Nieminen T."/>
            <person name="Raunio-Saarnisto M."/>
            <person name="Sauvala M."/>
            <person name="Fredriksson-Ahomaa M."/>
            <person name="Hanninen M.L."/>
            <person name="Kivisto R."/>
        </authorList>
    </citation>
    <scope>NUCLEOTIDE SEQUENCE [LARGE SCALE GENOMIC DNA]</scope>
    <source>
        <strain evidence="3 4">CB304</strain>
    </source>
</reference>
<feature type="signal peptide" evidence="2">
    <location>
        <begin position="1"/>
        <end position="18"/>
    </location>
</feature>
<evidence type="ECO:0000313" key="4">
    <source>
        <dbReference type="Proteomes" id="UP000286791"/>
    </source>
</evidence>
<evidence type="ECO:0000256" key="2">
    <source>
        <dbReference type="SAM" id="SignalP"/>
    </source>
</evidence>
<evidence type="ECO:0000256" key="1">
    <source>
        <dbReference type="SAM" id="MobiDB-lite"/>
    </source>
</evidence>
<protein>
    <recommendedName>
        <fullName evidence="5">Periplasmic protein</fullName>
    </recommendedName>
</protein>
<dbReference type="AlphaFoldDB" id="A0A430Z5M9"/>
<feature type="compositionally biased region" description="Polar residues" evidence="1">
    <location>
        <begin position="440"/>
        <end position="450"/>
    </location>
</feature>
<accession>A0A430Z5M9</accession>
<dbReference type="RefSeq" id="WP_002892571.1">
    <property type="nucleotide sequence ID" value="NZ_JAJUNV010000004.1"/>
</dbReference>
<name>A0A430Z5M9_CAMJU</name>
<keyword evidence="2" id="KW-0732">Signal</keyword>
<feature type="chain" id="PRO_5035254312" description="Periplasmic protein" evidence="2">
    <location>
        <begin position="19"/>
        <end position="450"/>
    </location>
</feature>